<feature type="active site" description="Proton acceptor" evidence="6">
    <location>
        <position position="254"/>
    </location>
</feature>
<dbReference type="PANTHER" id="PTHR13563">
    <property type="entry name" value="TRNA (GUANINE-9-) METHYLTRANSFERASE"/>
    <property type="match status" value="1"/>
</dbReference>
<dbReference type="EC" id="2.1.1.221" evidence="1"/>
<dbReference type="GO" id="GO:0000049">
    <property type="term" value="F:tRNA binding"/>
    <property type="evidence" value="ECO:0007669"/>
    <property type="project" value="TreeGrafter"/>
</dbReference>
<dbReference type="GO" id="GO:0002939">
    <property type="term" value="P:tRNA N1-guanine methylation"/>
    <property type="evidence" value="ECO:0007669"/>
    <property type="project" value="TreeGrafter"/>
</dbReference>
<feature type="binding site" evidence="7">
    <location>
        <position position="250"/>
    </location>
    <ligand>
        <name>S-adenosyl-L-methionine</name>
        <dbReference type="ChEBI" id="CHEBI:59789"/>
    </ligand>
</feature>
<dbReference type="GO" id="GO:0052905">
    <property type="term" value="F:tRNA (guanosine(9)-N1)-methyltransferase activity"/>
    <property type="evidence" value="ECO:0007669"/>
    <property type="project" value="UniProtKB-EC"/>
</dbReference>
<dbReference type="Proteomes" id="UP000789390">
    <property type="component" value="Unassembled WGS sequence"/>
</dbReference>
<dbReference type="EMBL" id="CAKKLH010000281">
    <property type="protein sequence ID" value="CAH0108149.1"/>
    <property type="molecule type" value="Genomic_DNA"/>
</dbReference>
<feature type="region of interest" description="Disordered" evidence="8">
    <location>
        <begin position="104"/>
        <end position="127"/>
    </location>
</feature>
<dbReference type="InterPro" id="IPR028564">
    <property type="entry name" value="MT_TRM10-typ"/>
</dbReference>
<evidence type="ECO:0000256" key="7">
    <source>
        <dbReference type="PIRSR" id="PIRSR016323-2"/>
    </source>
</evidence>
<evidence type="ECO:0000256" key="3">
    <source>
        <dbReference type="ARBA" id="ARBA00022679"/>
    </source>
</evidence>
<evidence type="ECO:0000256" key="2">
    <source>
        <dbReference type="ARBA" id="ARBA00022603"/>
    </source>
</evidence>
<feature type="binding site" evidence="7">
    <location>
        <position position="262"/>
    </location>
    <ligand>
        <name>S-adenosyl-L-methionine</name>
        <dbReference type="ChEBI" id="CHEBI:59789"/>
    </ligand>
</feature>
<dbReference type="GO" id="GO:0005654">
    <property type="term" value="C:nucleoplasm"/>
    <property type="evidence" value="ECO:0007669"/>
    <property type="project" value="TreeGrafter"/>
</dbReference>
<feature type="binding site" evidence="7">
    <location>
        <position position="230"/>
    </location>
    <ligand>
        <name>S-adenosyl-L-methionine</name>
        <dbReference type="ChEBI" id="CHEBI:59789"/>
    </ligand>
</feature>
<protein>
    <recommendedName>
        <fullName evidence="1">tRNA (guanine(9)-N(1))-methyltransferase</fullName>
        <ecNumber evidence="1">2.1.1.221</ecNumber>
    </recommendedName>
</protein>
<evidence type="ECO:0000256" key="4">
    <source>
        <dbReference type="ARBA" id="ARBA00022691"/>
    </source>
</evidence>
<dbReference type="InterPro" id="IPR016653">
    <property type="entry name" value="TRM10/TRM10A"/>
</dbReference>
<evidence type="ECO:0000256" key="8">
    <source>
        <dbReference type="SAM" id="MobiDB-lite"/>
    </source>
</evidence>
<comment type="catalytic activity">
    <reaction evidence="5">
        <text>guanosine(9) in tRNA + S-adenosyl-L-methionine = N(1)-methylguanosine(9) in tRNA + S-adenosyl-L-homocysteine + H(+)</text>
        <dbReference type="Rhea" id="RHEA:43156"/>
        <dbReference type="Rhea" id="RHEA-COMP:10367"/>
        <dbReference type="Rhea" id="RHEA-COMP:10368"/>
        <dbReference type="ChEBI" id="CHEBI:15378"/>
        <dbReference type="ChEBI" id="CHEBI:57856"/>
        <dbReference type="ChEBI" id="CHEBI:59789"/>
        <dbReference type="ChEBI" id="CHEBI:73542"/>
        <dbReference type="ChEBI" id="CHEBI:74269"/>
        <dbReference type="EC" id="2.1.1.221"/>
    </reaction>
</comment>
<keyword evidence="4" id="KW-0949">S-adenosyl-L-methionine</keyword>
<evidence type="ECO:0000313" key="11">
    <source>
        <dbReference type="Proteomes" id="UP000789390"/>
    </source>
</evidence>
<evidence type="ECO:0000313" key="10">
    <source>
        <dbReference type="EMBL" id="CAH0108149.1"/>
    </source>
</evidence>
<dbReference type="CDD" id="cd18101">
    <property type="entry name" value="Trm10euk_A"/>
    <property type="match status" value="1"/>
</dbReference>
<dbReference type="FunFam" id="3.40.1280.30:FF:000001">
    <property type="entry name" value="tRNA methyltransferase 10 homolog A"/>
    <property type="match status" value="1"/>
</dbReference>
<dbReference type="InterPro" id="IPR038459">
    <property type="entry name" value="MT_TRM10-typ_sf"/>
</dbReference>
<evidence type="ECO:0000256" key="5">
    <source>
        <dbReference type="ARBA" id="ARBA00048434"/>
    </source>
</evidence>
<dbReference type="PANTHER" id="PTHR13563:SF13">
    <property type="entry name" value="TRNA METHYLTRANSFERASE 10 HOMOLOG A"/>
    <property type="match status" value="1"/>
</dbReference>
<feature type="compositionally biased region" description="Basic and acidic residues" evidence="8">
    <location>
        <begin position="104"/>
        <end position="113"/>
    </location>
</feature>
<accession>A0A8J2WM62</accession>
<dbReference type="OrthoDB" id="278300at2759"/>
<comment type="caution">
    <text evidence="10">The sequence shown here is derived from an EMBL/GenBank/DDBJ whole genome shotgun (WGS) entry which is preliminary data.</text>
</comment>
<feature type="domain" description="SAM-dependent MTase TRM10-type" evidence="9">
    <location>
        <begin position="131"/>
        <end position="323"/>
    </location>
</feature>
<evidence type="ECO:0000256" key="1">
    <source>
        <dbReference type="ARBA" id="ARBA00012797"/>
    </source>
</evidence>
<name>A0A8J2WM62_9CRUS</name>
<dbReference type="PIRSF" id="PIRSF016323">
    <property type="entry name" value="tRNA_m1G_mtfrase_met"/>
    <property type="match status" value="1"/>
</dbReference>
<organism evidence="10 11">
    <name type="scientific">Daphnia galeata</name>
    <dbReference type="NCBI Taxonomy" id="27404"/>
    <lineage>
        <taxon>Eukaryota</taxon>
        <taxon>Metazoa</taxon>
        <taxon>Ecdysozoa</taxon>
        <taxon>Arthropoda</taxon>
        <taxon>Crustacea</taxon>
        <taxon>Branchiopoda</taxon>
        <taxon>Diplostraca</taxon>
        <taxon>Cladocera</taxon>
        <taxon>Anomopoda</taxon>
        <taxon>Daphniidae</taxon>
        <taxon>Daphnia</taxon>
    </lineage>
</organism>
<dbReference type="AlphaFoldDB" id="A0A8J2WM62"/>
<feature type="compositionally biased region" description="Acidic residues" evidence="8">
    <location>
        <begin position="329"/>
        <end position="345"/>
    </location>
</feature>
<dbReference type="InterPro" id="IPR007356">
    <property type="entry name" value="tRNA_m1G_MeTrfase_euk"/>
</dbReference>
<evidence type="ECO:0000259" key="9">
    <source>
        <dbReference type="PROSITE" id="PS51675"/>
    </source>
</evidence>
<dbReference type="PROSITE" id="PS51675">
    <property type="entry name" value="SAM_MT_TRM10"/>
    <property type="match status" value="1"/>
</dbReference>
<keyword evidence="11" id="KW-1185">Reference proteome</keyword>
<reference evidence="10" key="1">
    <citation type="submission" date="2021-11" db="EMBL/GenBank/DDBJ databases">
        <authorList>
            <person name="Schell T."/>
        </authorList>
    </citation>
    <scope>NUCLEOTIDE SEQUENCE</scope>
    <source>
        <strain evidence="10">M5</strain>
    </source>
</reference>
<evidence type="ECO:0000256" key="6">
    <source>
        <dbReference type="PIRSR" id="PIRSR016323-1"/>
    </source>
</evidence>
<gene>
    <name evidence="10" type="ORF">DGAL_LOCUS11515</name>
</gene>
<proteinExistence type="predicted"/>
<keyword evidence="3" id="KW-0808">Transferase</keyword>
<dbReference type="Gene3D" id="3.40.1280.30">
    <property type="match status" value="1"/>
</dbReference>
<keyword evidence="2" id="KW-0489">Methyltransferase</keyword>
<feature type="region of interest" description="Disordered" evidence="8">
    <location>
        <begin position="325"/>
        <end position="365"/>
    </location>
</feature>
<feature type="binding site" evidence="7">
    <location>
        <position position="276"/>
    </location>
    <ligand>
        <name>S-adenosyl-L-methionine</name>
        <dbReference type="ChEBI" id="CHEBI:59789"/>
    </ligand>
</feature>
<sequence length="365" mass="41646">MDTEWQLFSNDIDQSVVKKEESELEVSNYLVGVQTCVKESSDSSSLQTINSLNNGKGNAEEINCKLKNEYQCVQKTEMSGIPVPPVLSKSALKKLKKKELWEQRKKERRIREKEKRKKKRLDPSHSLSTVTRKQLKNATMANSSCKVAVVVDLSFDSFMDEKSIAKCVKQICRCYSINRRAANPVQYHITSLDGASLTEMSKNSGYLNWDVNLHDKHFTDIFSKEKIIYLTAESENVIEKIEDDHIYIIGGLVDHNSHKGLCHRLAVEKDLRHGRLPIGENIDMKTRKVLTIDHVFNIMVNVCNGQKWKEALLQVLPARKGAQEKIADENLDDEEDYDAEEDFDANNEKSSVDEMDSCETDLITT</sequence>